<proteinExistence type="predicted"/>
<gene>
    <name evidence="1" type="ORF">NDU88_006856</name>
</gene>
<name>A0AAV7N1P4_PLEWA</name>
<dbReference type="EMBL" id="JANPWB010000013">
    <property type="protein sequence ID" value="KAJ1109496.1"/>
    <property type="molecule type" value="Genomic_DNA"/>
</dbReference>
<keyword evidence="2" id="KW-1185">Reference proteome</keyword>
<dbReference type="Proteomes" id="UP001066276">
    <property type="component" value="Chromosome 9"/>
</dbReference>
<sequence length="144" mass="16229">MLADRRNNQRARGKRSNPFLLSAREEHFSDTKSTRGLLYSLLATAQEQFSNAFILTTREVCLPLGAGQVPCVLVVRTPSPHFHVRKPREVVEQGACVRQCPWGTSKNGFVVKTLPQLGTTKEKDDCRLGRRKGILTDRKAFAEY</sequence>
<dbReference type="AlphaFoldDB" id="A0AAV7N1P4"/>
<accession>A0AAV7N1P4</accession>
<comment type="caution">
    <text evidence="1">The sequence shown here is derived from an EMBL/GenBank/DDBJ whole genome shotgun (WGS) entry which is preliminary data.</text>
</comment>
<evidence type="ECO:0000313" key="2">
    <source>
        <dbReference type="Proteomes" id="UP001066276"/>
    </source>
</evidence>
<protein>
    <submittedName>
        <fullName evidence="1">Uncharacterized protein</fullName>
    </submittedName>
</protein>
<reference evidence="1" key="1">
    <citation type="journal article" date="2022" name="bioRxiv">
        <title>Sequencing and chromosome-scale assembly of the giantPleurodeles waltlgenome.</title>
        <authorList>
            <person name="Brown T."/>
            <person name="Elewa A."/>
            <person name="Iarovenko S."/>
            <person name="Subramanian E."/>
            <person name="Araus A.J."/>
            <person name="Petzold A."/>
            <person name="Susuki M."/>
            <person name="Suzuki K.-i.T."/>
            <person name="Hayashi T."/>
            <person name="Toyoda A."/>
            <person name="Oliveira C."/>
            <person name="Osipova E."/>
            <person name="Leigh N.D."/>
            <person name="Simon A."/>
            <person name="Yun M.H."/>
        </authorList>
    </citation>
    <scope>NUCLEOTIDE SEQUENCE</scope>
    <source>
        <strain evidence="1">20211129_DDA</strain>
        <tissue evidence="1">Liver</tissue>
    </source>
</reference>
<evidence type="ECO:0000313" key="1">
    <source>
        <dbReference type="EMBL" id="KAJ1109496.1"/>
    </source>
</evidence>
<organism evidence="1 2">
    <name type="scientific">Pleurodeles waltl</name>
    <name type="common">Iberian ribbed newt</name>
    <dbReference type="NCBI Taxonomy" id="8319"/>
    <lineage>
        <taxon>Eukaryota</taxon>
        <taxon>Metazoa</taxon>
        <taxon>Chordata</taxon>
        <taxon>Craniata</taxon>
        <taxon>Vertebrata</taxon>
        <taxon>Euteleostomi</taxon>
        <taxon>Amphibia</taxon>
        <taxon>Batrachia</taxon>
        <taxon>Caudata</taxon>
        <taxon>Salamandroidea</taxon>
        <taxon>Salamandridae</taxon>
        <taxon>Pleurodelinae</taxon>
        <taxon>Pleurodeles</taxon>
    </lineage>
</organism>